<proteinExistence type="predicted"/>
<feature type="transmembrane region" description="Helical" evidence="6">
    <location>
        <begin position="148"/>
        <end position="171"/>
    </location>
</feature>
<organism evidence="8 9">
    <name type="scientific">Holtiella tumoricola</name>
    <dbReference type="NCBI Taxonomy" id="3018743"/>
    <lineage>
        <taxon>Bacteria</taxon>
        <taxon>Bacillati</taxon>
        <taxon>Bacillota</taxon>
        <taxon>Clostridia</taxon>
        <taxon>Lachnospirales</taxon>
        <taxon>Cellulosilyticaceae</taxon>
        <taxon>Holtiella</taxon>
    </lineage>
</organism>
<evidence type="ECO:0000256" key="3">
    <source>
        <dbReference type="ARBA" id="ARBA00022692"/>
    </source>
</evidence>
<keyword evidence="2" id="KW-1003">Cell membrane</keyword>
<feature type="domain" description="Na+/H+ antiporter NhaC-like C-terminal" evidence="7">
    <location>
        <begin position="160"/>
        <end position="483"/>
    </location>
</feature>
<evidence type="ECO:0000256" key="5">
    <source>
        <dbReference type="ARBA" id="ARBA00023136"/>
    </source>
</evidence>
<protein>
    <submittedName>
        <fullName evidence="8">Na+/H+ antiporter NhaC family protein</fullName>
    </submittedName>
</protein>
<dbReference type="Proteomes" id="UP001169242">
    <property type="component" value="Unassembled WGS sequence"/>
</dbReference>
<evidence type="ECO:0000256" key="4">
    <source>
        <dbReference type="ARBA" id="ARBA00022989"/>
    </source>
</evidence>
<feature type="transmembrane region" description="Helical" evidence="6">
    <location>
        <begin position="380"/>
        <end position="402"/>
    </location>
</feature>
<sequence>MEAIDIGWLSILPPIIAIALALMTKEVISSLIVGILSGTLIYAFNTGGGVVKAVDVTFTLMADKLGANASIILFLGFLGALVAVITMAGGSRAYGDWASNKIKSKKGAQLGTSLLGGLIFIDDYFNCLTIGTVMRPVADKHQISRAKLAYIIDATAAPICIIAPISSWAASVISQMSGLDVNGVPLNGMETFMATIPFNLYAILTLIMVVVLCVTNIEFGPMAKFEKAAREGKENKGISAEGEDDELARVKISSKGKVFDLIIPILSLIIFAVLSMLYVGGYFEGGMTLAEGFGNTDAGPALALAGFGALIVAFLLFVPRKVITFKEFMDGIGIGVKSMVGAFIILTLAWTISGVCRDLLNTGEYVGGLVAASHMPPALIPAIVFLVAGGLAFAMGTSWGTFGILIPIVTMICAAVAPELITATLAATLAGAVFGDHCSPISDTTILSSTGAGCNHIDHVSSQIPYTLVVAGCCFVGYIIAGFTANVWITLGSSIVLLLATLAILNKLTKKQEVANAKEVNVA</sequence>
<feature type="transmembrane region" description="Helical" evidence="6">
    <location>
        <begin position="6"/>
        <end position="24"/>
    </location>
</feature>
<evidence type="ECO:0000313" key="9">
    <source>
        <dbReference type="Proteomes" id="UP001169242"/>
    </source>
</evidence>
<keyword evidence="5 6" id="KW-0472">Membrane</keyword>
<evidence type="ECO:0000259" key="7">
    <source>
        <dbReference type="Pfam" id="PF03553"/>
    </source>
</evidence>
<feature type="transmembrane region" description="Helical" evidence="6">
    <location>
        <begin position="31"/>
        <end position="51"/>
    </location>
</feature>
<feature type="transmembrane region" description="Helical" evidence="6">
    <location>
        <begin position="487"/>
        <end position="505"/>
    </location>
</feature>
<keyword evidence="4 6" id="KW-1133">Transmembrane helix</keyword>
<dbReference type="Pfam" id="PF03553">
    <property type="entry name" value="Na_H_antiporter"/>
    <property type="match status" value="1"/>
</dbReference>
<keyword evidence="3 6" id="KW-0812">Transmembrane</keyword>
<reference evidence="8" key="1">
    <citation type="journal article" date="2023" name="Int. J. Syst. Evol. Microbiol.">
        <title>&lt;i&gt;Holtiella tumoricola&lt;/i&gt; gen. nov. sp. nov., isolated from a human clinical sample.</title>
        <authorList>
            <person name="Allen-Vercoe E."/>
            <person name="Daigneault M.C."/>
            <person name="Vancuren S.J."/>
            <person name="Cochrane K."/>
            <person name="O'Neal L.L."/>
            <person name="Sankaranarayanan K."/>
            <person name="Lawson P.A."/>
        </authorList>
    </citation>
    <scope>NUCLEOTIDE SEQUENCE</scope>
    <source>
        <strain evidence="8">CC70A</strain>
    </source>
</reference>
<feature type="transmembrane region" description="Helical" evidence="6">
    <location>
        <begin position="258"/>
        <end position="278"/>
    </location>
</feature>
<name>A0AA42DQU7_9FIRM</name>
<evidence type="ECO:0000256" key="6">
    <source>
        <dbReference type="SAM" id="Phobius"/>
    </source>
</evidence>
<evidence type="ECO:0000256" key="1">
    <source>
        <dbReference type="ARBA" id="ARBA00004651"/>
    </source>
</evidence>
<evidence type="ECO:0000256" key="2">
    <source>
        <dbReference type="ARBA" id="ARBA00022475"/>
    </source>
</evidence>
<feature type="transmembrane region" description="Helical" evidence="6">
    <location>
        <begin position="339"/>
        <end position="360"/>
    </location>
</feature>
<dbReference type="PANTHER" id="PTHR43478:SF1">
    <property type="entry name" value="NA+_H+ ANTIPORTER NHAC-LIKE C-TERMINAL DOMAIN-CONTAINING PROTEIN"/>
    <property type="match status" value="1"/>
</dbReference>
<evidence type="ECO:0000313" key="8">
    <source>
        <dbReference type="EMBL" id="MDA3733525.1"/>
    </source>
</evidence>
<dbReference type="RefSeq" id="WP_271013339.1">
    <property type="nucleotide sequence ID" value="NZ_JAQIFT010000065.1"/>
</dbReference>
<dbReference type="EMBL" id="JAQIFT010000065">
    <property type="protein sequence ID" value="MDA3733525.1"/>
    <property type="molecule type" value="Genomic_DNA"/>
</dbReference>
<keyword evidence="9" id="KW-1185">Reference proteome</keyword>
<feature type="transmembrane region" description="Helical" evidence="6">
    <location>
        <begin position="298"/>
        <end position="318"/>
    </location>
</feature>
<gene>
    <name evidence="8" type="ORF">PBV87_18765</name>
</gene>
<feature type="transmembrane region" description="Helical" evidence="6">
    <location>
        <begin position="191"/>
        <end position="214"/>
    </location>
</feature>
<comment type="caution">
    <text evidence="8">The sequence shown here is derived from an EMBL/GenBank/DDBJ whole genome shotgun (WGS) entry which is preliminary data.</text>
</comment>
<accession>A0AA42DQU7</accession>
<dbReference type="AlphaFoldDB" id="A0AA42DQU7"/>
<feature type="transmembrane region" description="Helical" evidence="6">
    <location>
        <begin position="71"/>
        <end position="95"/>
    </location>
</feature>
<dbReference type="GO" id="GO:0005886">
    <property type="term" value="C:plasma membrane"/>
    <property type="evidence" value="ECO:0007669"/>
    <property type="project" value="UniProtKB-SubCell"/>
</dbReference>
<comment type="subcellular location">
    <subcellularLocation>
        <location evidence="1">Cell membrane</location>
        <topology evidence="1">Multi-pass membrane protein</topology>
    </subcellularLocation>
</comment>
<dbReference type="InterPro" id="IPR018461">
    <property type="entry name" value="Na/H_Antiport_NhaC-like_C"/>
</dbReference>
<dbReference type="PANTHER" id="PTHR43478">
    <property type="entry name" value="NA+/H+ ANTIPORTER-RELATED"/>
    <property type="match status" value="1"/>
</dbReference>